<reference evidence="3 4" key="1">
    <citation type="submission" date="2019-03" db="EMBL/GenBank/DDBJ databases">
        <authorList>
            <person name="Gaulin E."/>
            <person name="Dumas B."/>
        </authorList>
    </citation>
    <scope>NUCLEOTIDE SEQUENCE [LARGE SCALE GENOMIC DNA]</scope>
    <source>
        <strain evidence="3">CBS 568.67</strain>
    </source>
</reference>
<accession>A0A485KBT1</accession>
<dbReference type="AlphaFoldDB" id="A0A485KBT1"/>
<keyword evidence="1" id="KW-0472">Membrane</keyword>
<evidence type="ECO:0000313" key="3">
    <source>
        <dbReference type="EMBL" id="VFT81808.1"/>
    </source>
</evidence>
<dbReference type="EMBL" id="VJMH01001203">
    <property type="protein sequence ID" value="KAF0712722.1"/>
    <property type="molecule type" value="Genomic_DNA"/>
</dbReference>
<sequence>MSSQNSLRQLSFLNGEDMLGARALVVFLVVVVLVLMVYGTFQSKRARDIMRQRRESTADTVVVEIMTPKSPLSTVDVYVSSDASTTEVETPKAFVV</sequence>
<evidence type="ECO:0000313" key="4">
    <source>
        <dbReference type="Proteomes" id="UP000332933"/>
    </source>
</evidence>
<evidence type="ECO:0000313" key="2">
    <source>
        <dbReference type="EMBL" id="KAF0712722.1"/>
    </source>
</evidence>
<keyword evidence="1" id="KW-1133">Transmembrane helix</keyword>
<reference evidence="2" key="2">
    <citation type="submission" date="2019-06" db="EMBL/GenBank/DDBJ databases">
        <title>Genomics analysis of Aphanomyces spp. identifies a new class of oomycete effector associated with host adaptation.</title>
        <authorList>
            <person name="Gaulin E."/>
        </authorList>
    </citation>
    <scope>NUCLEOTIDE SEQUENCE</scope>
    <source>
        <strain evidence="2">CBS 578.67</strain>
    </source>
</reference>
<feature type="transmembrane region" description="Helical" evidence="1">
    <location>
        <begin position="20"/>
        <end position="41"/>
    </location>
</feature>
<name>A0A485KBT1_9STRA</name>
<dbReference type="EMBL" id="CAADRA010001203">
    <property type="protein sequence ID" value="VFT81808.1"/>
    <property type="molecule type" value="Genomic_DNA"/>
</dbReference>
<evidence type="ECO:0000256" key="1">
    <source>
        <dbReference type="SAM" id="Phobius"/>
    </source>
</evidence>
<dbReference type="OrthoDB" id="87893at2759"/>
<keyword evidence="1" id="KW-0812">Transmembrane</keyword>
<keyword evidence="4" id="KW-1185">Reference proteome</keyword>
<protein>
    <submittedName>
        <fullName evidence="3">Aste57867_4708 protein</fullName>
    </submittedName>
</protein>
<organism evidence="3 4">
    <name type="scientific">Aphanomyces stellatus</name>
    <dbReference type="NCBI Taxonomy" id="120398"/>
    <lineage>
        <taxon>Eukaryota</taxon>
        <taxon>Sar</taxon>
        <taxon>Stramenopiles</taxon>
        <taxon>Oomycota</taxon>
        <taxon>Saprolegniomycetes</taxon>
        <taxon>Saprolegniales</taxon>
        <taxon>Verrucalvaceae</taxon>
        <taxon>Aphanomyces</taxon>
    </lineage>
</organism>
<dbReference type="Proteomes" id="UP000332933">
    <property type="component" value="Unassembled WGS sequence"/>
</dbReference>
<gene>
    <name evidence="3" type="primary">Aste57867_4708</name>
    <name evidence="2" type="ORF">As57867_004695</name>
    <name evidence="3" type="ORF">ASTE57867_4708</name>
</gene>
<proteinExistence type="predicted"/>